<dbReference type="AlphaFoldDB" id="A0A6J8CJ79"/>
<accession>A0A6J8CJ79</accession>
<organism evidence="1 2">
    <name type="scientific">Mytilus coruscus</name>
    <name type="common">Sea mussel</name>
    <dbReference type="NCBI Taxonomy" id="42192"/>
    <lineage>
        <taxon>Eukaryota</taxon>
        <taxon>Metazoa</taxon>
        <taxon>Spiralia</taxon>
        <taxon>Lophotrochozoa</taxon>
        <taxon>Mollusca</taxon>
        <taxon>Bivalvia</taxon>
        <taxon>Autobranchia</taxon>
        <taxon>Pteriomorphia</taxon>
        <taxon>Mytilida</taxon>
        <taxon>Mytiloidea</taxon>
        <taxon>Mytilidae</taxon>
        <taxon>Mytilinae</taxon>
        <taxon>Mytilus</taxon>
    </lineage>
</organism>
<dbReference type="Proteomes" id="UP000507470">
    <property type="component" value="Unassembled WGS sequence"/>
</dbReference>
<keyword evidence="2" id="KW-1185">Reference proteome</keyword>
<protein>
    <submittedName>
        <fullName evidence="1">Uncharacterized protein</fullName>
    </submittedName>
</protein>
<proteinExistence type="predicted"/>
<dbReference type="OrthoDB" id="9948935at2759"/>
<sequence length="208" mass="23241">MEKTGILQCAQEYNYLVEKVNVNLKSLKTELLAMKKQDVNLLKQLIHISDVIQTICQKQHTPSPDSAVDESPTETFHKTKRAPLVRQQSVPYYITVLRAQSSSFNSSFEGINEIPEDETDSCSNDDSDSLLSVSMNGNYSAVPLYVQRANRPRSLSYEEPVGGTSHGSIVGLDDSFFESVLQKNIALWKSETQSDKTKIYNGDNAIET</sequence>
<reference evidence="1 2" key="1">
    <citation type="submission" date="2020-06" db="EMBL/GenBank/DDBJ databases">
        <authorList>
            <person name="Li R."/>
            <person name="Bekaert M."/>
        </authorList>
    </citation>
    <scope>NUCLEOTIDE SEQUENCE [LARGE SCALE GENOMIC DNA]</scope>
    <source>
        <strain evidence="2">wild</strain>
    </source>
</reference>
<gene>
    <name evidence="1" type="ORF">MCOR_29868</name>
</gene>
<name>A0A6J8CJ79_MYTCO</name>
<evidence type="ECO:0000313" key="2">
    <source>
        <dbReference type="Proteomes" id="UP000507470"/>
    </source>
</evidence>
<evidence type="ECO:0000313" key="1">
    <source>
        <dbReference type="EMBL" id="CAC5395177.1"/>
    </source>
</evidence>
<dbReference type="EMBL" id="CACVKT020005441">
    <property type="protein sequence ID" value="CAC5395177.1"/>
    <property type="molecule type" value="Genomic_DNA"/>
</dbReference>